<keyword evidence="3" id="KW-1185">Reference proteome</keyword>
<proteinExistence type="predicted"/>
<dbReference type="SUPFAM" id="SSF52402">
    <property type="entry name" value="Adenine nucleotide alpha hydrolases-like"/>
    <property type="match status" value="1"/>
</dbReference>
<dbReference type="InterPro" id="IPR001962">
    <property type="entry name" value="Asn_synthase"/>
</dbReference>
<comment type="caution">
    <text evidence="2">The sequence shown here is derived from an EMBL/GenBank/DDBJ whole genome shotgun (WGS) entry which is preliminary data.</text>
</comment>
<dbReference type="AlphaFoldDB" id="A0A918Q3B3"/>
<dbReference type="Proteomes" id="UP000662572">
    <property type="component" value="Unassembled WGS sequence"/>
</dbReference>
<reference evidence="2" key="2">
    <citation type="submission" date="2020-09" db="EMBL/GenBank/DDBJ databases">
        <authorList>
            <person name="Sun Q."/>
            <person name="Kim S."/>
        </authorList>
    </citation>
    <scope>NUCLEOTIDE SEQUENCE</scope>
    <source>
        <strain evidence="2">KCTC 32296</strain>
    </source>
</reference>
<evidence type="ECO:0000259" key="1">
    <source>
        <dbReference type="Pfam" id="PF00733"/>
    </source>
</evidence>
<dbReference type="GO" id="GO:0006529">
    <property type="term" value="P:asparagine biosynthetic process"/>
    <property type="evidence" value="ECO:0007669"/>
    <property type="project" value="InterPro"/>
</dbReference>
<sequence>MALIRAQNLYDLQERTQIGPMRYPLLSQPVMEACLRVPTWLWIEGGRNRAIAREAFADRLPPLVAHRKTKGEFTGFCGEIYEARKPFLRDFLLGGLLAQQGLLNCPAIETYLSRATPARDIGFCELLDLTGVENWCRQWADAPCHS</sequence>
<organism evidence="2 3">
    <name type="scientific">Asticcacaulis endophyticus</name>
    <dbReference type="NCBI Taxonomy" id="1395890"/>
    <lineage>
        <taxon>Bacteria</taxon>
        <taxon>Pseudomonadati</taxon>
        <taxon>Pseudomonadota</taxon>
        <taxon>Alphaproteobacteria</taxon>
        <taxon>Caulobacterales</taxon>
        <taxon>Caulobacteraceae</taxon>
        <taxon>Asticcacaulis</taxon>
    </lineage>
</organism>
<evidence type="ECO:0000313" key="2">
    <source>
        <dbReference type="EMBL" id="GGZ32438.1"/>
    </source>
</evidence>
<dbReference type="EMBL" id="BMZB01000002">
    <property type="protein sequence ID" value="GGZ32438.1"/>
    <property type="molecule type" value="Genomic_DNA"/>
</dbReference>
<name>A0A918Q3B3_9CAUL</name>
<reference evidence="2" key="1">
    <citation type="journal article" date="2014" name="Int. J. Syst. Evol. Microbiol.">
        <title>Complete genome sequence of Corynebacterium casei LMG S-19264T (=DSM 44701T), isolated from a smear-ripened cheese.</title>
        <authorList>
            <consortium name="US DOE Joint Genome Institute (JGI-PGF)"/>
            <person name="Walter F."/>
            <person name="Albersmeier A."/>
            <person name="Kalinowski J."/>
            <person name="Ruckert C."/>
        </authorList>
    </citation>
    <scope>NUCLEOTIDE SEQUENCE</scope>
    <source>
        <strain evidence="2">KCTC 32296</strain>
    </source>
</reference>
<accession>A0A918Q3B3</accession>
<dbReference type="GO" id="GO:0004066">
    <property type="term" value="F:asparagine synthase (glutamine-hydrolyzing) activity"/>
    <property type="evidence" value="ECO:0007669"/>
    <property type="project" value="InterPro"/>
</dbReference>
<dbReference type="Gene3D" id="3.40.50.620">
    <property type="entry name" value="HUPs"/>
    <property type="match status" value="1"/>
</dbReference>
<protein>
    <recommendedName>
        <fullName evidence="1">Asparagine synthetase domain-containing protein</fullName>
    </recommendedName>
</protein>
<gene>
    <name evidence="2" type="ORF">GCM10011273_18240</name>
</gene>
<feature type="domain" description="Asparagine synthetase" evidence="1">
    <location>
        <begin position="21"/>
        <end position="118"/>
    </location>
</feature>
<evidence type="ECO:0000313" key="3">
    <source>
        <dbReference type="Proteomes" id="UP000662572"/>
    </source>
</evidence>
<dbReference type="InterPro" id="IPR014729">
    <property type="entry name" value="Rossmann-like_a/b/a_fold"/>
</dbReference>
<dbReference type="Pfam" id="PF00733">
    <property type="entry name" value="Asn_synthase"/>
    <property type="match status" value="1"/>
</dbReference>